<dbReference type="Gene3D" id="3.40.190.10">
    <property type="entry name" value="Periplasmic binding protein-like II"/>
    <property type="match status" value="2"/>
</dbReference>
<evidence type="ECO:0000256" key="1">
    <source>
        <dbReference type="SAM" id="SignalP"/>
    </source>
</evidence>
<sequence length="434" mass="45019">MFTTSRARRRALAVAAPALAAALLLSGCGRGDGATDAAADIEIDDSPATGTLSLWIGSGEADALEGFLDDFAAENPDVELELTNVPSDSLDTKLTTAIASGEVPDLTMLYSQTQSTMLATGGFAPVPEGLVDSDAFFDSAYDGTLVDGVSHAVPWYAYANVWYYRKDLVEAAGATPPTTWEETSAFAEQLKAAGHPMPLGLDVGYDAYSAQALDALVHQNDGSLISDDLTSWTIDAPENVEALEFWGSLFADGDASPDGPLFLDTVPWFTSGQTVAGGNGPWFPGFLDGANGEGWSAEHLGAIVPPAGPGGTVAANFGGGSLAVPKDAENADAAWKLARYLAQPDVQVAWYETFGNLPTTEAAWEEPVIADDPLLGAVRDALPHAVAVPAVPTWSEVGAIIGEQMERVARGEASAEAALAEAQVQAEAIGTGIE</sequence>
<dbReference type="OrthoDB" id="7918484at2"/>
<dbReference type="PANTHER" id="PTHR43649:SF12">
    <property type="entry name" value="DIACETYLCHITOBIOSE BINDING PROTEIN DASA"/>
    <property type="match status" value="1"/>
</dbReference>
<dbReference type="Pfam" id="PF13416">
    <property type="entry name" value="SBP_bac_8"/>
    <property type="match status" value="1"/>
</dbReference>
<dbReference type="SUPFAM" id="SSF53850">
    <property type="entry name" value="Periplasmic binding protein-like II"/>
    <property type="match status" value="1"/>
</dbReference>
<keyword evidence="1" id="KW-0732">Signal</keyword>
<evidence type="ECO:0000313" key="3">
    <source>
        <dbReference type="Proteomes" id="UP000293865"/>
    </source>
</evidence>
<dbReference type="RefSeq" id="WP_129519195.1">
    <property type="nucleotide sequence ID" value="NZ_SDPN01000002.1"/>
</dbReference>
<feature type="signal peptide" evidence="1">
    <location>
        <begin position="1"/>
        <end position="20"/>
    </location>
</feature>
<dbReference type="Proteomes" id="UP000293865">
    <property type="component" value="Unassembled WGS sequence"/>
</dbReference>
<feature type="chain" id="PRO_5039708781" evidence="1">
    <location>
        <begin position="21"/>
        <end position="434"/>
    </location>
</feature>
<dbReference type="PROSITE" id="PS51257">
    <property type="entry name" value="PROKAR_LIPOPROTEIN"/>
    <property type="match status" value="1"/>
</dbReference>
<dbReference type="EMBL" id="SDPN01000002">
    <property type="protein sequence ID" value="RXZ73008.1"/>
    <property type="molecule type" value="Genomic_DNA"/>
</dbReference>
<evidence type="ECO:0000313" key="2">
    <source>
        <dbReference type="EMBL" id="RXZ73008.1"/>
    </source>
</evidence>
<dbReference type="InterPro" id="IPR050490">
    <property type="entry name" value="Bact_solute-bd_prot1"/>
</dbReference>
<dbReference type="AlphaFoldDB" id="A0A4Q2L489"/>
<keyword evidence="3" id="KW-1185">Reference proteome</keyword>
<comment type="caution">
    <text evidence="2">The sequence shown here is derived from an EMBL/GenBank/DDBJ whole genome shotgun (WGS) entry which is preliminary data.</text>
</comment>
<protein>
    <submittedName>
        <fullName evidence="2">Extracellular solute-binding protein</fullName>
    </submittedName>
</protein>
<dbReference type="PANTHER" id="PTHR43649">
    <property type="entry name" value="ARABINOSE-BINDING PROTEIN-RELATED"/>
    <property type="match status" value="1"/>
</dbReference>
<gene>
    <name evidence="2" type="ORF">ESP51_01955</name>
</gene>
<name>A0A4Q2L489_9MICO</name>
<accession>A0A4Q2L489</accession>
<reference evidence="2 3" key="1">
    <citation type="submission" date="2019-01" db="EMBL/GenBank/DDBJ databases">
        <title>Agromyces.</title>
        <authorList>
            <person name="Li J."/>
        </authorList>
    </citation>
    <scope>NUCLEOTIDE SEQUENCE [LARGE SCALE GENOMIC DNA]</scope>
    <source>
        <strain evidence="2 3">DSM 15934</strain>
    </source>
</reference>
<organism evidence="2 3">
    <name type="scientific">Agromyces albus</name>
    <dbReference type="NCBI Taxonomy" id="205332"/>
    <lineage>
        <taxon>Bacteria</taxon>
        <taxon>Bacillati</taxon>
        <taxon>Actinomycetota</taxon>
        <taxon>Actinomycetes</taxon>
        <taxon>Micrococcales</taxon>
        <taxon>Microbacteriaceae</taxon>
        <taxon>Agromyces</taxon>
    </lineage>
</organism>
<dbReference type="InterPro" id="IPR006059">
    <property type="entry name" value="SBP"/>
</dbReference>
<proteinExistence type="predicted"/>